<sequence length="95" mass="11547">QLLLQNEGVTRSEYKLHKTIIPIKEALKHEQTLNRTHLTYNQIRTAEQTNQKIINNPRLYRSTEEDTGEVIEHLEEYPYQEIFFRNIEHKNHYKK</sequence>
<protein>
    <submittedName>
        <fullName evidence="1">25272_t:CDS:1</fullName>
    </submittedName>
</protein>
<feature type="non-terminal residue" evidence="1">
    <location>
        <position position="95"/>
    </location>
</feature>
<feature type="non-terminal residue" evidence="1">
    <location>
        <position position="1"/>
    </location>
</feature>
<accession>A0ACA9RG82</accession>
<dbReference type="EMBL" id="CAJVQC010053471">
    <property type="protein sequence ID" value="CAG8792950.1"/>
    <property type="molecule type" value="Genomic_DNA"/>
</dbReference>
<comment type="caution">
    <text evidence="1">The sequence shown here is derived from an EMBL/GenBank/DDBJ whole genome shotgun (WGS) entry which is preliminary data.</text>
</comment>
<evidence type="ECO:0000313" key="2">
    <source>
        <dbReference type="Proteomes" id="UP000789920"/>
    </source>
</evidence>
<evidence type="ECO:0000313" key="1">
    <source>
        <dbReference type="EMBL" id="CAG8792950.1"/>
    </source>
</evidence>
<name>A0ACA9RG82_9GLOM</name>
<reference evidence="1" key="1">
    <citation type="submission" date="2021-06" db="EMBL/GenBank/DDBJ databases">
        <authorList>
            <person name="Kallberg Y."/>
            <person name="Tangrot J."/>
            <person name="Rosling A."/>
        </authorList>
    </citation>
    <scope>NUCLEOTIDE SEQUENCE</scope>
    <source>
        <strain evidence="1">MA461A</strain>
    </source>
</reference>
<proteinExistence type="predicted"/>
<organism evidence="1 2">
    <name type="scientific">Racocetra persica</name>
    <dbReference type="NCBI Taxonomy" id="160502"/>
    <lineage>
        <taxon>Eukaryota</taxon>
        <taxon>Fungi</taxon>
        <taxon>Fungi incertae sedis</taxon>
        <taxon>Mucoromycota</taxon>
        <taxon>Glomeromycotina</taxon>
        <taxon>Glomeromycetes</taxon>
        <taxon>Diversisporales</taxon>
        <taxon>Gigasporaceae</taxon>
        <taxon>Racocetra</taxon>
    </lineage>
</organism>
<gene>
    <name evidence="1" type="ORF">RPERSI_LOCUS19492</name>
</gene>
<keyword evidence="2" id="KW-1185">Reference proteome</keyword>
<dbReference type="Proteomes" id="UP000789920">
    <property type="component" value="Unassembled WGS sequence"/>
</dbReference>